<sequence length="173" mass="19623">MTITHHLQEFSSWIYKQWLLLSQTWQLQSPLPPSPPIGTEAPEAHAAAAQPAQLDLKVGNENIDWASIIVAYCLASAIVVALSFHELDRKFSPTIHLFSVTISLCFASFLIRHFINSKFRDIARVLYVVGIFFAVTSFSYIANTIHFPLWLKIMSWLVYAVSFLLIFASRSVH</sequence>
<name>A0A922DZ15_CARIL</name>
<feature type="transmembrane region" description="Helical" evidence="1">
    <location>
        <begin position="96"/>
        <end position="115"/>
    </location>
</feature>
<dbReference type="PANTHER" id="PTHR34741:SF2">
    <property type="entry name" value="VESICLE TRANSPORT PROTEIN"/>
    <property type="match status" value="1"/>
</dbReference>
<evidence type="ECO:0000256" key="1">
    <source>
        <dbReference type="SAM" id="Phobius"/>
    </source>
</evidence>
<keyword evidence="1" id="KW-1133">Transmembrane helix</keyword>
<keyword evidence="1" id="KW-0812">Transmembrane</keyword>
<reference evidence="2" key="1">
    <citation type="submission" date="2021-01" db="EMBL/GenBank/DDBJ databases">
        <authorList>
            <person name="Lovell J.T."/>
            <person name="Bentley N."/>
            <person name="Bhattarai G."/>
            <person name="Jenkins J.W."/>
            <person name="Sreedasyam A."/>
            <person name="Alarcon Y."/>
            <person name="Bock C."/>
            <person name="Boston L."/>
            <person name="Carlson J."/>
            <person name="Cervantes K."/>
            <person name="Clermont K."/>
            <person name="Krom N."/>
            <person name="Kubenka K."/>
            <person name="Mamidi S."/>
            <person name="Mattison C."/>
            <person name="Monteros M."/>
            <person name="Pisani C."/>
            <person name="Plott C."/>
            <person name="Rajasekar S."/>
            <person name="Rhein H.S."/>
            <person name="Rohla C."/>
            <person name="Song M."/>
            <person name="Hilaire R.S."/>
            <person name="Shu S."/>
            <person name="Wells L."/>
            <person name="Wang X."/>
            <person name="Webber J."/>
            <person name="Heerema R.J."/>
            <person name="Klein P."/>
            <person name="Conner P."/>
            <person name="Grauke L."/>
            <person name="Grimwood J."/>
            <person name="Schmutz J."/>
            <person name="Randall J.J."/>
        </authorList>
    </citation>
    <scope>NUCLEOTIDE SEQUENCE</scope>
    <source>
        <tissue evidence="2">Leaf</tissue>
    </source>
</reference>
<feature type="transmembrane region" description="Helical" evidence="1">
    <location>
        <begin position="65"/>
        <end position="84"/>
    </location>
</feature>
<dbReference type="Proteomes" id="UP000811246">
    <property type="component" value="Chromosome 10"/>
</dbReference>
<dbReference type="AlphaFoldDB" id="A0A922DZ15"/>
<gene>
    <name evidence="2" type="ORF">I3842_10G114000</name>
</gene>
<proteinExistence type="predicted"/>
<comment type="caution">
    <text evidence="2">The sequence shown here is derived from an EMBL/GenBank/DDBJ whole genome shotgun (WGS) entry which is preliminary data.</text>
</comment>
<organism evidence="2 3">
    <name type="scientific">Carya illinoinensis</name>
    <name type="common">Pecan</name>
    <dbReference type="NCBI Taxonomy" id="32201"/>
    <lineage>
        <taxon>Eukaryota</taxon>
        <taxon>Viridiplantae</taxon>
        <taxon>Streptophyta</taxon>
        <taxon>Embryophyta</taxon>
        <taxon>Tracheophyta</taxon>
        <taxon>Spermatophyta</taxon>
        <taxon>Magnoliopsida</taxon>
        <taxon>eudicotyledons</taxon>
        <taxon>Gunneridae</taxon>
        <taxon>Pentapetalae</taxon>
        <taxon>rosids</taxon>
        <taxon>fabids</taxon>
        <taxon>Fagales</taxon>
        <taxon>Juglandaceae</taxon>
        <taxon>Carya</taxon>
    </lineage>
</organism>
<keyword evidence="1" id="KW-0472">Membrane</keyword>
<accession>A0A922DZ15</accession>
<protein>
    <submittedName>
        <fullName evidence="2">Uncharacterized protein</fullName>
    </submittedName>
</protein>
<dbReference type="EMBL" id="CM031834">
    <property type="protein sequence ID" value="KAG6692433.1"/>
    <property type="molecule type" value="Genomic_DNA"/>
</dbReference>
<dbReference type="PANTHER" id="PTHR34741">
    <property type="entry name" value="IMAP FAMILY MEMBER 1, PUTATIVE-RELATED"/>
    <property type="match status" value="1"/>
</dbReference>
<evidence type="ECO:0000313" key="3">
    <source>
        <dbReference type="Proteomes" id="UP000811246"/>
    </source>
</evidence>
<evidence type="ECO:0000313" key="2">
    <source>
        <dbReference type="EMBL" id="KAG6692433.1"/>
    </source>
</evidence>
<feature type="transmembrane region" description="Helical" evidence="1">
    <location>
        <begin position="122"/>
        <end position="143"/>
    </location>
</feature>
<feature type="transmembrane region" description="Helical" evidence="1">
    <location>
        <begin position="149"/>
        <end position="168"/>
    </location>
</feature>